<evidence type="ECO:0000313" key="3">
    <source>
        <dbReference type="Proteomes" id="UP000199608"/>
    </source>
</evidence>
<dbReference type="InterPro" id="IPR015084">
    <property type="entry name" value="QH-AmDH_gsu_dom"/>
</dbReference>
<dbReference type="Proteomes" id="UP000199608">
    <property type="component" value="Unassembled WGS sequence"/>
</dbReference>
<gene>
    <name evidence="2" type="ORF">SAMN04487931_10828</name>
</gene>
<dbReference type="InterPro" id="IPR036487">
    <property type="entry name" value="QH-AmDH_gsu_sf"/>
</dbReference>
<dbReference type="Pfam" id="PF08992">
    <property type="entry name" value="QH-AmDH_gamma"/>
    <property type="match status" value="1"/>
</dbReference>
<keyword evidence="3" id="KW-1185">Reference proteome</keyword>
<dbReference type="RefSeq" id="WP_014956164.1">
    <property type="nucleotide sequence ID" value="NZ_FNLL01000008.1"/>
</dbReference>
<dbReference type="EMBL" id="FNLL01000008">
    <property type="protein sequence ID" value="SDU41008.1"/>
    <property type="molecule type" value="Genomic_DNA"/>
</dbReference>
<feature type="domain" description="Quinohemoprotein amine dehydrogenase gamma subunit structural" evidence="1">
    <location>
        <begin position="34"/>
        <end position="105"/>
    </location>
</feature>
<evidence type="ECO:0000313" key="2">
    <source>
        <dbReference type="EMBL" id="SDU41008.1"/>
    </source>
</evidence>
<dbReference type="SUPFAM" id="SSF69131">
    <property type="entry name" value="Quinohemoprotein amine dehydrogenase C chain"/>
    <property type="match status" value="1"/>
</dbReference>
<dbReference type="Gene3D" id="4.10.940.10">
    <property type="entry name" value="Quinohemoprotein amine dehydrogenase, gamma subunit structural domain"/>
    <property type="match status" value="1"/>
</dbReference>
<proteinExistence type="predicted"/>
<name>A0A1H2IAZ7_9BACT</name>
<evidence type="ECO:0000259" key="1">
    <source>
        <dbReference type="Pfam" id="PF08992"/>
    </source>
</evidence>
<dbReference type="GO" id="GO:0016638">
    <property type="term" value="F:oxidoreductase activity, acting on the CH-NH2 group of donors"/>
    <property type="evidence" value="ECO:0007669"/>
    <property type="project" value="InterPro"/>
</dbReference>
<dbReference type="InterPro" id="IPR047830">
    <property type="entry name" value="QHNDH_gamma"/>
</dbReference>
<accession>A0A1H2IAZ7</accession>
<reference evidence="3" key="1">
    <citation type="submission" date="2016-10" db="EMBL/GenBank/DDBJ databases">
        <authorList>
            <person name="Varghese N."/>
            <person name="Submissions S."/>
        </authorList>
    </citation>
    <scope>NUCLEOTIDE SEQUENCE [LARGE SCALE GENOMIC DNA]</scope>
    <source>
        <strain evidence="3">DSM 3384</strain>
    </source>
</reference>
<dbReference type="AlphaFoldDB" id="A0A1H2IAZ7"/>
<protein>
    <submittedName>
        <fullName evidence="2">Quinohemoprotein amine dehydrogenase, gamma subunit</fullName>
    </submittedName>
</protein>
<organism evidence="2 3">
    <name type="scientific">Desulfobacula phenolica</name>
    <dbReference type="NCBI Taxonomy" id="90732"/>
    <lineage>
        <taxon>Bacteria</taxon>
        <taxon>Pseudomonadati</taxon>
        <taxon>Thermodesulfobacteriota</taxon>
        <taxon>Desulfobacteria</taxon>
        <taxon>Desulfobacterales</taxon>
        <taxon>Desulfobacteraceae</taxon>
        <taxon>Desulfobacula</taxon>
    </lineage>
</organism>
<sequence>MKKKDLKPINKKAKKIEHEVKGMADDNIMTGMPIGCTTIFDTGWETNPRAETPMSNCLSSARDFTACSGSCWWPAQTPDSVTNFPDFQNQCQAIEKDWRNLNFVIKR</sequence>
<dbReference type="NCBIfam" id="NF037958">
    <property type="entry name" value="QH_gamma"/>
    <property type="match status" value="1"/>
</dbReference>